<comment type="caution">
    <text evidence="2">The sequence shown here is derived from an EMBL/GenBank/DDBJ whole genome shotgun (WGS) entry which is preliminary data.</text>
</comment>
<keyword evidence="1" id="KW-0732">Signal</keyword>
<dbReference type="EMBL" id="JAYMCU010000018">
    <property type="protein sequence ID" value="MEC3936924.1"/>
    <property type="molecule type" value="Genomic_DNA"/>
</dbReference>
<keyword evidence="3" id="KW-1185">Reference proteome</keyword>
<dbReference type="Proteomes" id="UP001357437">
    <property type="component" value="Unassembled WGS sequence"/>
</dbReference>
<protein>
    <submittedName>
        <fullName evidence="2">Uncharacterized protein</fullName>
    </submittedName>
</protein>
<name>A0ABU6I5S0_9ENTR</name>
<feature type="signal peptide" evidence="1">
    <location>
        <begin position="1"/>
        <end position="25"/>
    </location>
</feature>
<accession>A0ABU6I5S0</accession>
<evidence type="ECO:0000313" key="2">
    <source>
        <dbReference type="EMBL" id="MEC3936924.1"/>
    </source>
</evidence>
<sequence>MNKLTFGTGLLAVFITVASMSTAYAISEKYRQQLEQSGKTQMDELAEPVHPNTPNMSKGLTTYSDSMLEVQADSSCQVKKVNGFAPKHVKHVKKNMDEVQTQMGVTLSVLYTGTGCDITWTNKQGQSGILKAQ</sequence>
<feature type="chain" id="PRO_5046708789" evidence="1">
    <location>
        <begin position="26"/>
        <end position="133"/>
    </location>
</feature>
<gene>
    <name evidence="2" type="ORF">VOF76_12175</name>
</gene>
<dbReference type="RefSeq" id="WP_103793128.1">
    <property type="nucleotide sequence ID" value="NZ_CBCYJT010000023.1"/>
</dbReference>
<evidence type="ECO:0000256" key="1">
    <source>
        <dbReference type="SAM" id="SignalP"/>
    </source>
</evidence>
<organism evidence="2 3">
    <name type="scientific">Leclercia adecarboxylata</name>
    <dbReference type="NCBI Taxonomy" id="83655"/>
    <lineage>
        <taxon>Bacteria</taxon>
        <taxon>Pseudomonadati</taxon>
        <taxon>Pseudomonadota</taxon>
        <taxon>Gammaproteobacteria</taxon>
        <taxon>Enterobacterales</taxon>
        <taxon>Enterobacteriaceae</taxon>
        <taxon>Leclercia</taxon>
    </lineage>
</organism>
<evidence type="ECO:0000313" key="3">
    <source>
        <dbReference type="Proteomes" id="UP001357437"/>
    </source>
</evidence>
<proteinExistence type="predicted"/>
<reference evidence="2 3" key="1">
    <citation type="submission" date="2024-01" db="EMBL/GenBank/DDBJ databases">
        <title>Comparative Genomics of Leclercia adecarboxylata Strains Isolated from Several Sources.</title>
        <authorList>
            <person name="Yescas-Zazueta V."/>
            <person name="Balbuena-Alonso M.G."/>
            <person name="Valencia D."/>
            <person name="Mendez-Pfeiffer P.A."/>
            <person name="Ballesteros-Monrreal M.G."/>
            <person name="Rocha-Gracia R.D.C."/>
            <person name="Barrios-Villa E."/>
        </authorList>
    </citation>
    <scope>NUCLEOTIDE SEQUENCE [LARGE SCALE GENOMIC DNA]</scope>
    <source>
        <strain evidence="2 3">33MEM</strain>
    </source>
</reference>